<dbReference type="PANTHER" id="PTHR23320">
    <property type="entry name" value="MEMBRANE-SPANNING 4-DOMAINS SUBFAMILY A MS4A -RELATED"/>
    <property type="match status" value="1"/>
</dbReference>
<protein>
    <submittedName>
        <fullName evidence="8">Membrane-spanning 4-domains subfamily A member 7</fullName>
    </submittedName>
</protein>
<evidence type="ECO:0000256" key="6">
    <source>
        <dbReference type="SAM" id="Phobius"/>
    </source>
</evidence>
<reference evidence="8" key="1">
    <citation type="submission" date="2025-08" db="UniProtKB">
        <authorList>
            <consortium name="RefSeq"/>
        </authorList>
    </citation>
    <scope>IDENTIFICATION</scope>
</reference>
<evidence type="ECO:0000256" key="2">
    <source>
        <dbReference type="ARBA" id="ARBA00009565"/>
    </source>
</evidence>
<dbReference type="GeneID" id="103210512"/>
<comment type="subcellular location">
    <subcellularLocation>
        <location evidence="1">Membrane</location>
        <topology evidence="1">Multi-pass membrane protein</topology>
    </subcellularLocation>
</comment>
<dbReference type="OrthoDB" id="9837183at2759"/>
<dbReference type="Pfam" id="PF04103">
    <property type="entry name" value="CD20"/>
    <property type="match status" value="1"/>
</dbReference>
<keyword evidence="7" id="KW-1185">Reference proteome</keyword>
<gene>
    <name evidence="8" type="primary">MS4A7</name>
</gene>
<organism evidence="7 8">
    <name type="scientific">Orycteropus afer afer</name>
    <dbReference type="NCBI Taxonomy" id="1230840"/>
    <lineage>
        <taxon>Eukaryota</taxon>
        <taxon>Metazoa</taxon>
        <taxon>Chordata</taxon>
        <taxon>Craniata</taxon>
        <taxon>Vertebrata</taxon>
        <taxon>Euteleostomi</taxon>
        <taxon>Mammalia</taxon>
        <taxon>Eutheria</taxon>
        <taxon>Afrotheria</taxon>
        <taxon>Tubulidentata</taxon>
        <taxon>Orycteropodidae</taxon>
        <taxon>Orycteropus</taxon>
    </lineage>
</organism>
<evidence type="ECO:0000256" key="1">
    <source>
        <dbReference type="ARBA" id="ARBA00004141"/>
    </source>
</evidence>
<dbReference type="RefSeq" id="XP_007954620.1">
    <property type="nucleotide sequence ID" value="XM_007956429.1"/>
</dbReference>
<comment type="similarity">
    <text evidence="2">Belongs to the MS4A family.</text>
</comment>
<dbReference type="Proteomes" id="UP000694850">
    <property type="component" value="Unplaced"/>
</dbReference>
<accession>A0A8B7B364</accession>
<dbReference type="GO" id="GO:0007166">
    <property type="term" value="P:cell surface receptor signaling pathway"/>
    <property type="evidence" value="ECO:0007669"/>
    <property type="project" value="TreeGrafter"/>
</dbReference>
<feature type="transmembrane region" description="Helical" evidence="6">
    <location>
        <begin position="45"/>
        <end position="67"/>
    </location>
</feature>
<sequence>MLSQPKTKDSFNDFTPNDVIIPQRKKCGSDYQKEHNLKNGLQKEATVLGTIQILSCLIISSLGAILVSASYSSHFNPEVSTILISGYSFVGSLCFAITGSLSITSGKKSTKPFAMSSLTSNAVSAVASGAGLILLADSLIALGTASQQCDSEKTHLSSLPYSDYYYSIYETTDCPQASASLTGVLVVMLVFTALELLLTVYASTLWWKQVYSNNPGTTFFLPRSQEQIQRGKKSPSRSWI</sequence>
<dbReference type="InterPro" id="IPR030417">
    <property type="entry name" value="MS4A"/>
</dbReference>
<proteinExistence type="inferred from homology"/>
<keyword evidence="4 6" id="KW-1133">Transmembrane helix</keyword>
<evidence type="ECO:0000256" key="4">
    <source>
        <dbReference type="ARBA" id="ARBA00022989"/>
    </source>
</evidence>
<feature type="transmembrane region" description="Helical" evidence="6">
    <location>
        <begin position="79"/>
        <end position="101"/>
    </location>
</feature>
<dbReference type="GO" id="GO:0005886">
    <property type="term" value="C:plasma membrane"/>
    <property type="evidence" value="ECO:0007669"/>
    <property type="project" value="TreeGrafter"/>
</dbReference>
<evidence type="ECO:0000256" key="3">
    <source>
        <dbReference type="ARBA" id="ARBA00022692"/>
    </source>
</evidence>
<evidence type="ECO:0000313" key="8">
    <source>
        <dbReference type="RefSeq" id="XP_007954620.1"/>
    </source>
</evidence>
<feature type="transmembrane region" description="Helical" evidence="6">
    <location>
        <begin position="185"/>
        <end position="207"/>
    </location>
</feature>
<evidence type="ECO:0000313" key="7">
    <source>
        <dbReference type="Proteomes" id="UP000694850"/>
    </source>
</evidence>
<dbReference type="AlphaFoldDB" id="A0A8B7B364"/>
<feature type="transmembrane region" description="Helical" evidence="6">
    <location>
        <begin position="113"/>
        <end position="136"/>
    </location>
</feature>
<name>A0A8B7B364_ORYAF</name>
<keyword evidence="5 6" id="KW-0472">Membrane</keyword>
<dbReference type="GO" id="GO:0005802">
    <property type="term" value="C:trans-Golgi network"/>
    <property type="evidence" value="ECO:0007669"/>
    <property type="project" value="TreeGrafter"/>
</dbReference>
<evidence type="ECO:0000256" key="5">
    <source>
        <dbReference type="ARBA" id="ARBA00023136"/>
    </source>
</evidence>
<dbReference type="InterPro" id="IPR007237">
    <property type="entry name" value="CD20-like"/>
</dbReference>
<dbReference type="PANTHER" id="PTHR23320:SF8">
    <property type="entry name" value="MEMBRANE-SPANNING 4-DOMAINS SUBFAMILY A MEMBER 7"/>
    <property type="match status" value="1"/>
</dbReference>
<keyword evidence="3 6" id="KW-0812">Transmembrane</keyword>
<dbReference type="CTD" id="58475"/>